<dbReference type="InterPro" id="IPR011075">
    <property type="entry name" value="TetR_C"/>
</dbReference>
<dbReference type="PROSITE" id="PS50977">
    <property type="entry name" value="HTH_TETR_2"/>
    <property type="match status" value="1"/>
</dbReference>
<dbReference type="Proteomes" id="UP000316968">
    <property type="component" value="Chromosome"/>
</dbReference>
<feature type="DNA-binding region" description="H-T-H motif" evidence="4">
    <location>
        <begin position="28"/>
        <end position="47"/>
    </location>
</feature>
<dbReference type="OrthoDB" id="9795242at2"/>
<sequence>MRPRAFDEREALEAAMRVFWEKGYEAASLSDLTEKMNIRKPSLYAAFGDKRELFGKALDLYMDRHAAYVQEVLGRERTVAAAFGGLLRDLAAGGSGGDPMLGCLAILTIDELARREPEWTARAKEHQLRLARLFRERIGQGLSSGELAPGQDAAALAHALLVALIGLTIMIKTRPDAEFVESSIAATLTLFKEAQS</sequence>
<dbReference type="InterPro" id="IPR009057">
    <property type="entry name" value="Homeodomain-like_sf"/>
</dbReference>
<dbReference type="SUPFAM" id="SSF46689">
    <property type="entry name" value="Homeodomain-like"/>
    <property type="match status" value="1"/>
</dbReference>
<proteinExistence type="predicted"/>
<evidence type="ECO:0000256" key="2">
    <source>
        <dbReference type="ARBA" id="ARBA00023125"/>
    </source>
</evidence>
<dbReference type="PANTHER" id="PTHR47506">
    <property type="entry name" value="TRANSCRIPTIONAL REGULATORY PROTEIN"/>
    <property type="match status" value="1"/>
</dbReference>
<dbReference type="InterPro" id="IPR001647">
    <property type="entry name" value="HTH_TetR"/>
</dbReference>
<gene>
    <name evidence="6" type="ORF">FFV09_18790</name>
</gene>
<organism evidence="6 7">
    <name type="scientific">Saccharibacillus brassicae</name>
    <dbReference type="NCBI Taxonomy" id="2583377"/>
    <lineage>
        <taxon>Bacteria</taxon>
        <taxon>Bacillati</taxon>
        <taxon>Bacillota</taxon>
        <taxon>Bacilli</taxon>
        <taxon>Bacillales</taxon>
        <taxon>Paenibacillaceae</taxon>
        <taxon>Saccharibacillus</taxon>
    </lineage>
</organism>
<evidence type="ECO:0000259" key="5">
    <source>
        <dbReference type="PROSITE" id="PS50977"/>
    </source>
</evidence>
<evidence type="ECO:0000256" key="4">
    <source>
        <dbReference type="PROSITE-ProRule" id="PRU00335"/>
    </source>
</evidence>
<dbReference type="EMBL" id="CP041217">
    <property type="protein sequence ID" value="QDH22707.1"/>
    <property type="molecule type" value="Genomic_DNA"/>
</dbReference>
<dbReference type="Gene3D" id="1.10.10.60">
    <property type="entry name" value="Homeodomain-like"/>
    <property type="match status" value="1"/>
</dbReference>
<evidence type="ECO:0000256" key="3">
    <source>
        <dbReference type="ARBA" id="ARBA00023163"/>
    </source>
</evidence>
<dbReference type="GO" id="GO:0003677">
    <property type="term" value="F:DNA binding"/>
    <property type="evidence" value="ECO:0007669"/>
    <property type="project" value="UniProtKB-UniRule"/>
</dbReference>
<keyword evidence="2 4" id="KW-0238">DNA-binding</keyword>
<evidence type="ECO:0000256" key="1">
    <source>
        <dbReference type="ARBA" id="ARBA00023015"/>
    </source>
</evidence>
<protein>
    <submittedName>
        <fullName evidence="6">TetR/AcrR family transcriptional regulator</fullName>
    </submittedName>
</protein>
<dbReference type="PRINTS" id="PR00455">
    <property type="entry name" value="HTHTETR"/>
</dbReference>
<keyword evidence="3" id="KW-0804">Transcription</keyword>
<dbReference type="SUPFAM" id="SSF48498">
    <property type="entry name" value="Tetracyclin repressor-like, C-terminal domain"/>
    <property type="match status" value="1"/>
</dbReference>
<dbReference type="RefSeq" id="WP_141449248.1">
    <property type="nucleotide sequence ID" value="NZ_CP041217.1"/>
</dbReference>
<dbReference type="InterPro" id="IPR036271">
    <property type="entry name" value="Tet_transcr_reg_TetR-rel_C_sf"/>
</dbReference>
<dbReference type="Pfam" id="PF16925">
    <property type="entry name" value="TetR_C_13"/>
    <property type="match status" value="1"/>
</dbReference>
<dbReference type="AlphaFoldDB" id="A0A4Y6V2I8"/>
<keyword evidence="7" id="KW-1185">Reference proteome</keyword>
<evidence type="ECO:0000313" key="6">
    <source>
        <dbReference type="EMBL" id="QDH22707.1"/>
    </source>
</evidence>
<dbReference type="Gene3D" id="1.10.357.10">
    <property type="entry name" value="Tetracycline Repressor, domain 2"/>
    <property type="match status" value="1"/>
</dbReference>
<dbReference type="KEGG" id="saca:FFV09_18790"/>
<dbReference type="Pfam" id="PF00440">
    <property type="entry name" value="TetR_N"/>
    <property type="match status" value="1"/>
</dbReference>
<name>A0A4Y6V2I8_SACBS</name>
<evidence type="ECO:0000313" key="7">
    <source>
        <dbReference type="Proteomes" id="UP000316968"/>
    </source>
</evidence>
<feature type="domain" description="HTH tetR-type" evidence="5">
    <location>
        <begin position="5"/>
        <end position="65"/>
    </location>
</feature>
<reference evidence="6 7" key="1">
    <citation type="submission" date="2019-06" db="EMBL/GenBank/DDBJ databases">
        <title>Saccharibacillus brassicae sp. nov., an endophytic bacterium isolated from Chinese cabbage seeds (Brassica pekinensis).</title>
        <authorList>
            <person name="Jiang L."/>
            <person name="Lee J."/>
            <person name="Kim S.W."/>
        </authorList>
    </citation>
    <scope>NUCLEOTIDE SEQUENCE [LARGE SCALE GENOMIC DNA]</scope>
    <source>
        <strain evidence="7">KCTC 43072 / ATSA2</strain>
    </source>
</reference>
<dbReference type="PANTHER" id="PTHR47506:SF1">
    <property type="entry name" value="HTH-TYPE TRANSCRIPTIONAL REGULATOR YJDC"/>
    <property type="match status" value="1"/>
</dbReference>
<accession>A0A4Y6V2I8</accession>
<keyword evidence="1" id="KW-0805">Transcription regulation</keyword>